<evidence type="ECO:0000256" key="3">
    <source>
        <dbReference type="ARBA" id="ARBA00022741"/>
    </source>
</evidence>
<dbReference type="Pfam" id="PF00550">
    <property type="entry name" value="PP-binding"/>
    <property type="match status" value="1"/>
</dbReference>
<dbReference type="Gene3D" id="1.10.1200.10">
    <property type="entry name" value="ACP-like"/>
    <property type="match status" value="1"/>
</dbReference>
<dbReference type="eggNOG" id="COG1022">
    <property type="taxonomic scope" value="Bacteria"/>
</dbReference>
<dbReference type="Gene3D" id="3.40.50.720">
    <property type="entry name" value="NAD(P)-binding Rossmann-like Domain"/>
    <property type="match status" value="1"/>
</dbReference>
<feature type="domain" description="Carrier" evidence="7">
    <location>
        <begin position="696"/>
        <end position="775"/>
    </location>
</feature>
<dbReference type="InterPro" id="IPR009081">
    <property type="entry name" value="PP-bd_ACP"/>
</dbReference>
<dbReference type="PROSITE" id="PS50075">
    <property type="entry name" value="CARRIER"/>
    <property type="match status" value="1"/>
</dbReference>
<comment type="catalytic activity">
    <reaction evidence="5">
        <text>a carboxylate + ATP + NADPH + H(+) = an aldehyde + AMP + diphosphate + NADP(+)</text>
        <dbReference type="Rhea" id="RHEA:50916"/>
        <dbReference type="ChEBI" id="CHEBI:15378"/>
        <dbReference type="ChEBI" id="CHEBI:17478"/>
        <dbReference type="ChEBI" id="CHEBI:29067"/>
        <dbReference type="ChEBI" id="CHEBI:30616"/>
        <dbReference type="ChEBI" id="CHEBI:33019"/>
        <dbReference type="ChEBI" id="CHEBI:57783"/>
        <dbReference type="ChEBI" id="CHEBI:58349"/>
        <dbReference type="ChEBI" id="CHEBI:456215"/>
    </reaction>
</comment>
<dbReference type="OrthoDB" id="2472181at2"/>
<feature type="binding site" evidence="5">
    <location>
        <position position="661"/>
    </location>
    <ligand>
        <name>AMP</name>
        <dbReference type="ChEBI" id="CHEBI:456215"/>
    </ligand>
</feature>
<comment type="function">
    <text evidence="5">Catalyzes the ATP- and NADPH-dependent reduction of carboxylic acids to the corresponding aldehydes.</text>
</comment>
<feature type="compositionally biased region" description="Pro residues" evidence="6">
    <location>
        <begin position="15"/>
        <end position="28"/>
    </location>
</feature>
<feature type="compositionally biased region" description="Gly residues" evidence="6">
    <location>
        <begin position="1"/>
        <end position="14"/>
    </location>
</feature>
<dbReference type="Gene3D" id="3.40.50.12780">
    <property type="entry name" value="N-terminal domain of ligase-like"/>
    <property type="match status" value="1"/>
</dbReference>
<dbReference type="PANTHER" id="PTHR43272">
    <property type="entry name" value="LONG-CHAIN-FATTY-ACID--COA LIGASE"/>
    <property type="match status" value="1"/>
</dbReference>
<feature type="binding site" evidence="5">
    <location>
        <position position="867"/>
    </location>
    <ligand>
        <name>NADP(+)</name>
        <dbReference type="ChEBI" id="CHEBI:58349"/>
    </ligand>
</feature>
<dbReference type="NCBIfam" id="TIGR01746">
    <property type="entry name" value="Thioester-redct"/>
    <property type="match status" value="1"/>
</dbReference>
<dbReference type="InterPro" id="IPR036291">
    <property type="entry name" value="NAD(P)-bd_dom_sf"/>
</dbReference>
<evidence type="ECO:0000313" key="9">
    <source>
        <dbReference type="Proteomes" id="UP000002484"/>
    </source>
</evidence>
<dbReference type="HAMAP" id="MF_02247">
    <property type="entry name" value="Carbox_acid_reduct"/>
    <property type="match status" value="1"/>
</dbReference>
<name>E3J571_PSEI1</name>
<dbReference type="KEGG" id="fri:FraEuI1c_2636"/>
<dbReference type="NCBIfam" id="NF041592">
    <property type="entry name" value="carboxyl_red"/>
    <property type="match status" value="1"/>
</dbReference>
<feature type="binding site" evidence="5">
    <location>
        <position position="559"/>
    </location>
    <ligand>
        <name>AMP</name>
        <dbReference type="ChEBI" id="CHEBI:456215"/>
    </ligand>
</feature>
<accession>E3J571</accession>
<dbReference type="InterPro" id="IPR000873">
    <property type="entry name" value="AMP-dep_synth/lig_dom"/>
</dbReference>
<dbReference type="InterPro" id="IPR013120">
    <property type="entry name" value="FAR_NAD-bd"/>
</dbReference>
<dbReference type="eggNOG" id="COG3320">
    <property type="taxonomic scope" value="Bacteria"/>
</dbReference>
<feature type="binding site" evidence="5">
    <location>
        <position position="439"/>
    </location>
    <ligand>
        <name>AMP</name>
        <dbReference type="ChEBI" id="CHEBI:456215"/>
    </ligand>
</feature>
<evidence type="ECO:0000259" key="7">
    <source>
        <dbReference type="PROSITE" id="PS50075"/>
    </source>
</evidence>
<evidence type="ECO:0000256" key="6">
    <source>
        <dbReference type="SAM" id="MobiDB-lite"/>
    </source>
</evidence>
<dbReference type="GO" id="GO:0016620">
    <property type="term" value="F:oxidoreductase activity, acting on the aldehyde or oxo group of donors, NAD or NADP as acceptor"/>
    <property type="evidence" value="ECO:0007669"/>
    <property type="project" value="UniProtKB-UniRule"/>
</dbReference>
<reference evidence="8 9" key="1">
    <citation type="submission" date="2010-10" db="EMBL/GenBank/DDBJ databases">
        <title>Complete sequence of Frankia sp. EuI1c.</title>
        <authorList>
            <consortium name="US DOE Joint Genome Institute"/>
            <person name="Lucas S."/>
            <person name="Copeland A."/>
            <person name="Lapidus A."/>
            <person name="Cheng J.-F."/>
            <person name="Bruce D."/>
            <person name="Goodwin L."/>
            <person name="Pitluck S."/>
            <person name="Chertkov O."/>
            <person name="Detter J.C."/>
            <person name="Han C."/>
            <person name="Tapia R."/>
            <person name="Land M."/>
            <person name="Hauser L."/>
            <person name="Jeffries C."/>
            <person name="Kyrpides N."/>
            <person name="Ivanova N."/>
            <person name="Mikhailova N."/>
            <person name="Beauchemin N."/>
            <person name="Sen A."/>
            <person name="Sur S.A."/>
            <person name="Gtari M."/>
            <person name="Wall L."/>
            <person name="Tisa L."/>
            <person name="Woyke T."/>
        </authorList>
    </citation>
    <scope>NUCLEOTIDE SEQUENCE [LARGE SCALE GENOMIC DNA]</scope>
    <source>
        <strain evidence="9">DSM 45817 / CECT 9037 / EuI1c</strain>
    </source>
</reference>
<feature type="binding site" evidence="5">
    <location>
        <begin position="923"/>
        <end position="925"/>
    </location>
    <ligand>
        <name>NADP(+)</name>
        <dbReference type="ChEBI" id="CHEBI:58349"/>
    </ligand>
</feature>
<dbReference type="Proteomes" id="UP000002484">
    <property type="component" value="Chromosome"/>
</dbReference>
<comment type="caution">
    <text evidence="5">Lacks conserved residue(s) required for the propagation of feature annotation.</text>
</comment>
<proteinExistence type="inferred from homology"/>
<dbReference type="SUPFAM" id="SSF56801">
    <property type="entry name" value="Acetyl-CoA synthetase-like"/>
    <property type="match status" value="1"/>
</dbReference>
<feature type="binding site" evidence="5">
    <location>
        <position position="998"/>
    </location>
    <ligand>
        <name>NADP(+)</name>
        <dbReference type="ChEBI" id="CHEBI:58349"/>
    </ligand>
</feature>
<dbReference type="RefSeq" id="WP_013423787.1">
    <property type="nucleotide sequence ID" value="NC_014666.1"/>
</dbReference>
<keyword evidence="5" id="KW-0521">NADP</keyword>
<evidence type="ECO:0000256" key="1">
    <source>
        <dbReference type="ARBA" id="ARBA00022450"/>
    </source>
</evidence>
<feature type="binding site" evidence="5">
    <location>
        <position position="465"/>
    </location>
    <ligand>
        <name>AMP</name>
        <dbReference type="ChEBI" id="CHEBI:456215"/>
    </ligand>
</feature>
<protein>
    <recommendedName>
        <fullName evidence="5">Carboxylic acid reductase</fullName>
        <shortName evidence="5">CAR</shortName>
        <ecNumber evidence="5">1.2.1.-</ecNumber>
    </recommendedName>
    <alternativeName>
        <fullName evidence="5">ATP/NADPH-dependent carboxylic acid reductase</fullName>
    </alternativeName>
</protein>
<dbReference type="SUPFAM" id="SSF47336">
    <property type="entry name" value="ACP-like"/>
    <property type="match status" value="1"/>
</dbReference>
<organism evidence="8 9">
    <name type="scientific">Pseudofrankia inefficax (strain DSM 45817 / CECT 9037 / DDB 130130 / EuI1c)</name>
    <name type="common">Frankia inefficax</name>
    <dbReference type="NCBI Taxonomy" id="298654"/>
    <lineage>
        <taxon>Bacteria</taxon>
        <taxon>Bacillati</taxon>
        <taxon>Actinomycetota</taxon>
        <taxon>Actinomycetes</taxon>
        <taxon>Frankiales</taxon>
        <taxon>Frankiaceae</taxon>
        <taxon>Pseudofrankia</taxon>
    </lineage>
</organism>
<dbReference type="Pfam" id="PF00501">
    <property type="entry name" value="AMP-binding"/>
    <property type="match status" value="1"/>
</dbReference>
<keyword evidence="2 5" id="KW-0597">Phosphoprotein</keyword>
<dbReference type="AlphaFoldDB" id="E3J571"/>
<feature type="binding site" evidence="5">
    <location>
        <position position="344"/>
    </location>
    <ligand>
        <name>AMP</name>
        <dbReference type="ChEBI" id="CHEBI:456215"/>
    </ligand>
</feature>
<dbReference type="EC" id="1.2.1.-" evidence="5"/>
<comment type="domain">
    <text evidence="5">The N-terminal domain likely catalyzes substrate activation by formation of an initial acyl-AMP intermediate, the central region contains the phosphopantetheine attachment site, and the C-terminal domain catalyzes the reduction by NADPH of the intermediate thioester formed from the attack of the phosphopantetheine thiol at the carbonyl carbon of acyl-AMP.</text>
</comment>
<dbReference type="Pfam" id="PF07993">
    <property type="entry name" value="NAD_binding_4"/>
    <property type="match status" value="1"/>
</dbReference>
<feature type="modified residue" description="O-(pantetheine 4'-phosphoryl)serine" evidence="5">
    <location>
        <position position="734"/>
    </location>
</feature>
<dbReference type="InterPro" id="IPR042099">
    <property type="entry name" value="ANL_N_sf"/>
</dbReference>
<dbReference type="InterPro" id="IPR020845">
    <property type="entry name" value="AMP-binding_CS"/>
</dbReference>
<evidence type="ECO:0000256" key="2">
    <source>
        <dbReference type="ARBA" id="ARBA00022553"/>
    </source>
</evidence>
<keyword evidence="1 5" id="KW-0596">Phosphopantetheine</keyword>
<dbReference type="GO" id="GO:0005524">
    <property type="term" value="F:ATP binding"/>
    <property type="evidence" value="ECO:0007669"/>
    <property type="project" value="UniProtKB-UniRule"/>
</dbReference>
<keyword evidence="3 5" id="KW-0547">Nucleotide-binding</keyword>
<sequence length="1224" mass="129211">MAPLSGGPGLGSPGPSGPEPSGPGPSSPGPGSAGPGDPGPGAPGLDARSRRRVAELYATDQQVRDARPLAAVTEALRAPGLSLGRILAIIMAGYADRPALGERARELVVDSETGVRTLRLLPRFDTISYRELWSRAGAIAAEWLHHPGAPLGVGDLVGVLGFTGADYTTIELACVRGGAVSVPLQSGAAASQLVSILAETQPRILAVTVDLLATAVEGALASPSVRRLVVFDDHAEADAHRQACDAARRRLADAARPTESGHPAVLDSLATLVARGARLPAPPVPEAAPDDARLATVIYTSGSTGTPKGAMYPNGLVKLAWRAGFWPRSDDLPVISYNCLPMSHVSARATLAGTLAAGGTSHFAAASDLSTLFEDIALVRPTALRLVPRLCDLLFQRHRGELDRRSAGAGDQAAVDAEVKKELREDLLGGRLAWIGSGSAPLSAEMAAFIESCTQLPAHDGYGSTETGRVLVDGRVSRPPVRDYRLDDVPELGYSRADSPYPRGELLVRTAALIPGYYRRPELTARLVDADGYYRTGDIMAEIGPDELAFVERRAHVLKLAQGEFVAVARLEALFATSPLVHQVFVHGDSERAYLLAVAVPTAAALDRAGEDGPALRSLILESLRRTARDAGLSPHEIPRDVLIETEPFSVENGLLSGVRKPLRPSLERRYGEGLERLYAELTEREADELGALRRAGRDQPVLDAVTRAAQALLGRVNGEAHPEAHFLDLGGDSLSALSFATLLAEIFAVDVPVGVITSPAHDLRKVASHLETALRSGPSGPTFATVHGADATRVRATDLALDRFLDDRTLGAPARSSGPARVVLLTGATGYLGRFLCLEWLERLAPTGGLLICVVRAADPGAARARLAGAFDSGDPDLVARFQRLAARHLEVVAGDVSEPGLGLDEATWRRLAETVDLIVHSAALVNHLLPYEQLFGPNVVATAGLIRLALTARTKRFTYVSTIGVVAAQSAARAEDADIRLASPVRALDGRYASGYTASKWAGEVLLRAAHERYGLPVAVLRPDLILAHSRYAGQLNLSDVVTRLLFSLAATGLAPRTFEAADAGRARARVGGLPVDVTAAAVATLGAWPDQGYQTFNVLQPSGDGPSLDTLVDGLVEAGCRLTRIEDYAQWLARFATAVRALPERRRRYSLLPLLTAFGQPGDPVGRLGFPTDHFATGPVPADRFLAAASRAGLGAAVATPGISAALLRKYVSDLRGLDLL</sequence>
<comment type="cofactor">
    <cofactor evidence="5">
        <name>pantetheine 4'-phosphate</name>
        <dbReference type="ChEBI" id="CHEBI:47942"/>
    </cofactor>
    <text evidence="5">Binds 1 phosphopantetheine covalently.</text>
</comment>
<feature type="binding site" evidence="5">
    <location>
        <begin position="460"/>
        <end position="461"/>
    </location>
    <ligand>
        <name>AMP</name>
        <dbReference type="ChEBI" id="CHEBI:456215"/>
    </ligand>
</feature>
<evidence type="ECO:0000256" key="4">
    <source>
        <dbReference type="ARBA" id="ARBA00022840"/>
    </source>
</evidence>
<dbReference type="PANTHER" id="PTHR43272:SF33">
    <property type="entry name" value="AMP-BINDING DOMAIN-CONTAINING PROTEIN-RELATED"/>
    <property type="match status" value="1"/>
</dbReference>
<dbReference type="GO" id="GO:0050661">
    <property type="term" value="F:NADP binding"/>
    <property type="evidence" value="ECO:0007669"/>
    <property type="project" value="UniProtKB-UniRule"/>
</dbReference>
<feature type="binding site" evidence="5">
    <location>
        <position position="963"/>
    </location>
    <ligand>
        <name>NADP(+)</name>
        <dbReference type="ChEBI" id="CHEBI:58349"/>
    </ligand>
</feature>
<dbReference type="GO" id="GO:0004467">
    <property type="term" value="F:long-chain fatty acid-CoA ligase activity"/>
    <property type="evidence" value="ECO:0007669"/>
    <property type="project" value="TreeGrafter"/>
</dbReference>
<dbReference type="PROSITE" id="PS00455">
    <property type="entry name" value="AMP_BINDING"/>
    <property type="match status" value="1"/>
</dbReference>
<evidence type="ECO:0000313" key="8">
    <source>
        <dbReference type="EMBL" id="ADP80669.1"/>
    </source>
</evidence>
<dbReference type="InterPro" id="IPR036736">
    <property type="entry name" value="ACP-like_sf"/>
</dbReference>
<gene>
    <name evidence="5" type="primary">car</name>
    <name evidence="8" type="ordered locus">FraEuI1c_2636</name>
</gene>
<keyword evidence="4 5" id="KW-0067">ATP-binding</keyword>
<keyword evidence="9" id="KW-1185">Reference proteome</keyword>
<feature type="binding site" evidence="5">
    <location>
        <position position="1002"/>
    </location>
    <ligand>
        <name>NADP(+)</name>
        <dbReference type="ChEBI" id="CHEBI:58349"/>
    </ligand>
</feature>
<feature type="binding site" evidence="5">
    <location>
        <position position="857"/>
    </location>
    <ligand>
        <name>NADP(+)</name>
        <dbReference type="ChEBI" id="CHEBI:58349"/>
    </ligand>
</feature>
<feature type="binding site" evidence="5">
    <location>
        <position position="538"/>
    </location>
    <ligand>
        <name>AMP</name>
        <dbReference type="ChEBI" id="CHEBI:456215"/>
    </ligand>
</feature>
<dbReference type="SUPFAM" id="SSF51735">
    <property type="entry name" value="NAD(P)-binding Rossmann-fold domains"/>
    <property type="match status" value="1"/>
</dbReference>
<dbReference type="InterPro" id="IPR046407">
    <property type="entry name" value="CAR"/>
</dbReference>
<dbReference type="InterPro" id="IPR010080">
    <property type="entry name" value="Thioester_reductase-like_dom"/>
</dbReference>
<dbReference type="GO" id="GO:0016020">
    <property type="term" value="C:membrane"/>
    <property type="evidence" value="ECO:0007669"/>
    <property type="project" value="TreeGrafter"/>
</dbReference>
<keyword evidence="5" id="KW-0560">Oxidoreductase</keyword>
<dbReference type="HOGENOM" id="CLU_009549_0_0_11"/>
<dbReference type="GO" id="GO:0031177">
    <property type="term" value="F:phosphopantetheine binding"/>
    <property type="evidence" value="ECO:0007669"/>
    <property type="project" value="UniProtKB-UniRule"/>
</dbReference>
<feature type="region of interest" description="Disordered" evidence="6">
    <location>
        <begin position="1"/>
        <end position="46"/>
    </location>
</feature>
<dbReference type="EMBL" id="CP002299">
    <property type="protein sequence ID" value="ADP80669.1"/>
    <property type="molecule type" value="Genomic_DNA"/>
</dbReference>
<comment type="similarity">
    <text evidence="5">Belongs to the ATP-dependent AMP-binding enzyme family. Carboxylic acid reductase subfamily.</text>
</comment>
<evidence type="ECO:0000256" key="5">
    <source>
        <dbReference type="HAMAP-Rule" id="MF_02247"/>
    </source>
</evidence>
<dbReference type="STRING" id="298654.FraEuI1c_2636"/>
<feature type="binding site" evidence="5">
    <location>
        <begin position="830"/>
        <end position="833"/>
    </location>
    <ligand>
        <name>NADP(+)</name>
        <dbReference type="ChEBI" id="CHEBI:58349"/>
    </ligand>
</feature>
<dbReference type="InParanoid" id="E3J571"/>